<name>A0A4R5CL05_9ACTN</name>
<evidence type="ECO:0000256" key="2">
    <source>
        <dbReference type="ARBA" id="ARBA00022963"/>
    </source>
</evidence>
<dbReference type="InterPro" id="IPR002641">
    <property type="entry name" value="PNPLA_dom"/>
</dbReference>
<sequence>MTRKGRPSVAFVLGGGGVLGAHQTGMLSALLLSGIRPDLVVGVSSGALHGAVLAADPTLNSLITMRRFWHDFHERAILHRCRLERVVSTLAPSGRRRTSQRFRRLVEEHLAAERFEELAIPFHCMATDIGAACERWFARGPLLPAVLASTAVPALMETVSLDGVQLADGGLVNSLPVDRAVTLGARTLYVMQTTPGPGSTEIPDHVWEWPSMALNITQRYRVRASLEAVPEDVTVHVLPTGISRPEQFSVQRQIQTAGPAEGIKDAEIRIERSYLATQRYLWRHGLGS</sequence>
<dbReference type="GO" id="GO:0016787">
    <property type="term" value="F:hydrolase activity"/>
    <property type="evidence" value="ECO:0007669"/>
    <property type="project" value="UniProtKB-UniRule"/>
</dbReference>
<feature type="active site" description="Nucleophile" evidence="4">
    <location>
        <position position="44"/>
    </location>
</feature>
<evidence type="ECO:0000259" key="5">
    <source>
        <dbReference type="PROSITE" id="PS51635"/>
    </source>
</evidence>
<accession>A0A4R5CL05</accession>
<keyword evidence="7" id="KW-1185">Reference proteome</keyword>
<organism evidence="6 7">
    <name type="scientific">Actinomadura rubrisoli</name>
    <dbReference type="NCBI Taxonomy" id="2530368"/>
    <lineage>
        <taxon>Bacteria</taxon>
        <taxon>Bacillati</taxon>
        <taxon>Actinomycetota</taxon>
        <taxon>Actinomycetes</taxon>
        <taxon>Streptosporangiales</taxon>
        <taxon>Thermomonosporaceae</taxon>
        <taxon>Actinomadura</taxon>
    </lineage>
</organism>
<feature type="short sequence motif" description="DGA/G" evidence="4">
    <location>
        <begin position="168"/>
        <end position="170"/>
    </location>
</feature>
<keyword evidence="3 4" id="KW-0443">Lipid metabolism</keyword>
<dbReference type="PANTHER" id="PTHR14226:SF29">
    <property type="entry name" value="NEUROPATHY TARGET ESTERASE SWS"/>
    <property type="match status" value="1"/>
</dbReference>
<dbReference type="GO" id="GO:0016042">
    <property type="term" value="P:lipid catabolic process"/>
    <property type="evidence" value="ECO:0007669"/>
    <property type="project" value="UniProtKB-UniRule"/>
</dbReference>
<dbReference type="SUPFAM" id="SSF52151">
    <property type="entry name" value="FabD/lysophospholipase-like"/>
    <property type="match status" value="1"/>
</dbReference>
<evidence type="ECO:0000256" key="3">
    <source>
        <dbReference type="ARBA" id="ARBA00023098"/>
    </source>
</evidence>
<feature type="short sequence motif" description="GXGXXG" evidence="4">
    <location>
        <begin position="15"/>
        <end position="20"/>
    </location>
</feature>
<dbReference type="AlphaFoldDB" id="A0A4R5CL05"/>
<evidence type="ECO:0000256" key="1">
    <source>
        <dbReference type="ARBA" id="ARBA00022801"/>
    </source>
</evidence>
<evidence type="ECO:0000313" key="6">
    <source>
        <dbReference type="EMBL" id="TDD98142.1"/>
    </source>
</evidence>
<comment type="caution">
    <text evidence="6">The sequence shown here is derived from an EMBL/GenBank/DDBJ whole genome shotgun (WGS) entry which is preliminary data.</text>
</comment>
<dbReference type="InterPro" id="IPR016035">
    <property type="entry name" value="Acyl_Trfase/lysoPLipase"/>
</dbReference>
<protein>
    <submittedName>
        <fullName evidence="6">Patatin-like phospholipase family protein</fullName>
    </submittedName>
</protein>
<feature type="short sequence motif" description="GXSXG" evidence="4">
    <location>
        <begin position="42"/>
        <end position="46"/>
    </location>
</feature>
<proteinExistence type="predicted"/>
<dbReference type="InterPro" id="IPR050301">
    <property type="entry name" value="NTE"/>
</dbReference>
<dbReference type="Proteomes" id="UP000294513">
    <property type="component" value="Unassembled WGS sequence"/>
</dbReference>
<dbReference type="PROSITE" id="PS51635">
    <property type="entry name" value="PNPLA"/>
    <property type="match status" value="1"/>
</dbReference>
<evidence type="ECO:0000313" key="7">
    <source>
        <dbReference type="Proteomes" id="UP000294513"/>
    </source>
</evidence>
<dbReference type="PANTHER" id="PTHR14226">
    <property type="entry name" value="NEUROPATHY TARGET ESTERASE/SWISS CHEESE D.MELANOGASTER"/>
    <property type="match status" value="1"/>
</dbReference>
<keyword evidence="2 4" id="KW-0442">Lipid degradation</keyword>
<keyword evidence="1 4" id="KW-0378">Hydrolase</keyword>
<dbReference type="EMBL" id="SMKU01000001">
    <property type="protein sequence ID" value="TDD98142.1"/>
    <property type="molecule type" value="Genomic_DNA"/>
</dbReference>
<evidence type="ECO:0000256" key="4">
    <source>
        <dbReference type="PROSITE-ProRule" id="PRU01161"/>
    </source>
</evidence>
<dbReference type="Pfam" id="PF01734">
    <property type="entry name" value="Patatin"/>
    <property type="match status" value="1"/>
</dbReference>
<feature type="domain" description="PNPLA" evidence="5">
    <location>
        <begin position="11"/>
        <end position="181"/>
    </location>
</feature>
<feature type="active site" description="Proton acceptor" evidence="4">
    <location>
        <position position="168"/>
    </location>
</feature>
<reference evidence="6 7" key="1">
    <citation type="submission" date="2019-03" db="EMBL/GenBank/DDBJ databases">
        <title>Draft genome sequences of novel Actinobacteria.</title>
        <authorList>
            <person name="Sahin N."/>
            <person name="Ay H."/>
            <person name="Saygin H."/>
        </authorList>
    </citation>
    <scope>NUCLEOTIDE SEQUENCE [LARGE SCALE GENOMIC DNA]</scope>
    <source>
        <strain evidence="6 7">H3C3</strain>
    </source>
</reference>
<gene>
    <name evidence="6" type="ORF">E1298_00295</name>
</gene>
<dbReference type="Gene3D" id="3.40.1090.10">
    <property type="entry name" value="Cytosolic phospholipase A2 catalytic domain"/>
    <property type="match status" value="2"/>
</dbReference>
<dbReference type="OrthoDB" id="4080114at2"/>